<evidence type="ECO:0000313" key="7">
    <source>
        <dbReference type="EMBL" id="RIH87862.1"/>
    </source>
</evidence>
<accession>A0A399EZ97</accession>
<dbReference type="Pfam" id="PF13462">
    <property type="entry name" value="Thioredoxin_4"/>
    <property type="match status" value="1"/>
</dbReference>
<protein>
    <submittedName>
        <fullName evidence="7">Disulfide bond formation protein D</fullName>
    </submittedName>
</protein>
<keyword evidence="5" id="KW-0676">Redox-active center</keyword>
<proteinExistence type="inferred from homology"/>
<keyword evidence="4" id="KW-1015">Disulfide bond</keyword>
<dbReference type="InterPro" id="IPR036249">
    <property type="entry name" value="Thioredoxin-like_sf"/>
</dbReference>
<gene>
    <name evidence="7" type="primary">bdbD</name>
    <name evidence="7" type="ORF">Mrose_01100</name>
</gene>
<feature type="domain" description="Thioredoxin" evidence="6">
    <location>
        <begin position="30"/>
        <end position="226"/>
    </location>
</feature>
<sequence>MQRTLFIIVAAVAVLLAIGLFGALRSRSGGAVGATAASVDPVELVTGARFILGSAEAKVTVVDFSNYLCPHCRDHVLEVFPLIRRDYIDTGKVRYVFRDFPFGAPNNPQPPVVRAGEAAACAADATIDKYVTYHEALFRAQEQWGGLPEPSLTRYFVDLAGQIGLAPAGFENCLNSGQKRAGVLADRALADKLRLSGTPAFFINATQVSGTMTYDDWKKALDEALEGKTPTIPERNRPTSSSQ</sequence>
<evidence type="ECO:0000256" key="2">
    <source>
        <dbReference type="ARBA" id="ARBA00022729"/>
    </source>
</evidence>
<organism evidence="7 8">
    <name type="scientific">Calidithermus roseus</name>
    <dbReference type="NCBI Taxonomy" id="1644118"/>
    <lineage>
        <taxon>Bacteria</taxon>
        <taxon>Thermotogati</taxon>
        <taxon>Deinococcota</taxon>
        <taxon>Deinococci</taxon>
        <taxon>Thermales</taxon>
        <taxon>Thermaceae</taxon>
        <taxon>Calidithermus</taxon>
    </lineage>
</organism>
<dbReference type="GO" id="GO:0016491">
    <property type="term" value="F:oxidoreductase activity"/>
    <property type="evidence" value="ECO:0007669"/>
    <property type="project" value="UniProtKB-KW"/>
</dbReference>
<evidence type="ECO:0000256" key="1">
    <source>
        <dbReference type="ARBA" id="ARBA00005791"/>
    </source>
</evidence>
<evidence type="ECO:0000259" key="6">
    <source>
        <dbReference type="PROSITE" id="PS51352"/>
    </source>
</evidence>
<dbReference type="SUPFAM" id="SSF52833">
    <property type="entry name" value="Thioredoxin-like"/>
    <property type="match status" value="1"/>
</dbReference>
<keyword evidence="3" id="KW-0560">Oxidoreductase</keyword>
<dbReference type="InterPro" id="IPR012336">
    <property type="entry name" value="Thioredoxin-like_fold"/>
</dbReference>
<dbReference type="OrthoDB" id="117402at2"/>
<dbReference type="EMBL" id="QWLA01000015">
    <property type="protein sequence ID" value="RIH87862.1"/>
    <property type="molecule type" value="Genomic_DNA"/>
</dbReference>
<dbReference type="Gene3D" id="3.40.30.10">
    <property type="entry name" value="Glutaredoxin"/>
    <property type="match status" value="1"/>
</dbReference>
<dbReference type="PROSITE" id="PS51352">
    <property type="entry name" value="THIOREDOXIN_2"/>
    <property type="match status" value="1"/>
</dbReference>
<reference evidence="7 8" key="1">
    <citation type="submission" date="2018-08" db="EMBL/GenBank/DDBJ databases">
        <title>Meiothermus roseus NBRC 110900 genome sequencing project.</title>
        <authorList>
            <person name="Da Costa M.S."/>
            <person name="Albuquerque L."/>
            <person name="Raposo P."/>
            <person name="Froufe H.J.C."/>
            <person name="Barroso C.S."/>
            <person name="Egas C."/>
        </authorList>
    </citation>
    <scope>NUCLEOTIDE SEQUENCE [LARGE SCALE GENOMIC DNA]</scope>
    <source>
        <strain evidence="7 8">NBRC 110900</strain>
    </source>
</reference>
<dbReference type="PANTHER" id="PTHR13887:SF14">
    <property type="entry name" value="DISULFIDE BOND FORMATION PROTEIN D"/>
    <property type="match status" value="1"/>
</dbReference>
<dbReference type="PANTHER" id="PTHR13887">
    <property type="entry name" value="GLUTATHIONE S-TRANSFERASE KAPPA"/>
    <property type="match status" value="1"/>
</dbReference>
<dbReference type="InterPro" id="IPR013766">
    <property type="entry name" value="Thioredoxin_domain"/>
</dbReference>
<dbReference type="AlphaFoldDB" id="A0A399EZ97"/>
<keyword evidence="8" id="KW-1185">Reference proteome</keyword>
<name>A0A399EZ97_9DEIN</name>
<evidence type="ECO:0000313" key="8">
    <source>
        <dbReference type="Proteomes" id="UP000265341"/>
    </source>
</evidence>
<evidence type="ECO:0000256" key="3">
    <source>
        <dbReference type="ARBA" id="ARBA00023002"/>
    </source>
</evidence>
<comment type="similarity">
    <text evidence="1">Belongs to the thioredoxin family. DsbA subfamily.</text>
</comment>
<keyword evidence="2" id="KW-0732">Signal</keyword>
<dbReference type="Proteomes" id="UP000265341">
    <property type="component" value="Unassembled WGS sequence"/>
</dbReference>
<evidence type="ECO:0000256" key="5">
    <source>
        <dbReference type="ARBA" id="ARBA00023284"/>
    </source>
</evidence>
<comment type="caution">
    <text evidence="7">The sequence shown here is derived from an EMBL/GenBank/DDBJ whole genome shotgun (WGS) entry which is preliminary data.</text>
</comment>
<dbReference type="RefSeq" id="WP_119276427.1">
    <property type="nucleotide sequence ID" value="NZ_QWLA01000015.1"/>
</dbReference>
<evidence type="ECO:0000256" key="4">
    <source>
        <dbReference type="ARBA" id="ARBA00023157"/>
    </source>
</evidence>